<feature type="chain" id="PRO_5032565566" evidence="2">
    <location>
        <begin position="26"/>
        <end position="228"/>
    </location>
</feature>
<evidence type="ECO:0000256" key="1">
    <source>
        <dbReference type="SAM" id="Phobius"/>
    </source>
</evidence>
<feature type="signal peptide" evidence="2">
    <location>
        <begin position="1"/>
        <end position="25"/>
    </location>
</feature>
<protein>
    <submittedName>
        <fullName evidence="3">LPXTG-motif cell wall-anchored protein</fullName>
    </submittedName>
</protein>
<sequence length="228" mass="23498">MTRTILRVLFAAAVLVITLPSPASAATVGSLYVDPFDGVDTSRNNVVTSGPCPGGTNIITRMFGKGFPAAGQTVQINSPITQYSKTSSGGLIVPLLDTFQSFAGRQNPPVRLTGEYELRVSCVQRLLPGTSLGDFSGRVRFGSPTAYTFLGVRPSLPPTPDPTATDDGAAALPEVPVAPAASGDPKQAAGAAISTANVWIIVIGVTALVALLGGVVLYRRKPGGLTFD</sequence>
<comment type="caution">
    <text evidence="3">The sequence shown here is derived from an EMBL/GenBank/DDBJ whole genome shotgun (WGS) entry which is preliminary data.</text>
</comment>
<keyword evidence="2" id="KW-0732">Signal</keyword>
<reference evidence="3 4" key="1">
    <citation type="submission" date="2020-08" db="EMBL/GenBank/DDBJ databases">
        <title>Sequencing the genomes of 1000 actinobacteria strains.</title>
        <authorList>
            <person name="Klenk H.-P."/>
        </authorList>
    </citation>
    <scope>NUCLEOTIDE SEQUENCE [LARGE SCALE GENOMIC DNA]</scope>
    <source>
        <strain evidence="3 4">DSM 45362</strain>
    </source>
</reference>
<dbReference type="RefSeq" id="WP_184836901.1">
    <property type="nucleotide sequence ID" value="NZ_JACHMN010000002.1"/>
</dbReference>
<evidence type="ECO:0000313" key="4">
    <source>
        <dbReference type="Proteomes" id="UP000587527"/>
    </source>
</evidence>
<keyword evidence="1" id="KW-0812">Transmembrane</keyword>
<name>A0A841BSY0_9ACTN</name>
<evidence type="ECO:0000256" key="2">
    <source>
        <dbReference type="SAM" id="SignalP"/>
    </source>
</evidence>
<feature type="transmembrane region" description="Helical" evidence="1">
    <location>
        <begin position="198"/>
        <end position="218"/>
    </location>
</feature>
<keyword evidence="1" id="KW-0472">Membrane</keyword>
<keyword evidence="1" id="KW-1133">Transmembrane helix</keyword>
<organism evidence="3 4">
    <name type="scientific">Allocatelliglobosispora scoriae</name>
    <dbReference type="NCBI Taxonomy" id="643052"/>
    <lineage>
        <taxon>Bacteria</taxon>
        <taxon>Bacillati</taxon>
        <taxon>Actinomycetota</taxon>
        <taxon>Actinomycetes</taxon>
        <taxon>Micromonosporales</taxon>
        <taxon>Micromonosporaceae</taxon>
        <taxon>Allocatelliglobosispora</taxon>
    </lineage>
</organism>
<dbReference type="NCBIfam" id="TIGR01167">
    <property type="entry name" value="LPXTG_anchor"/>
    <property type="match status" value="1"/>
</dbReference>
<dbReference type="AlphaFoldDB" id="A0A841BSY0"/>
<proteinExistence type="predicted"/>
<gene>
    <name evidence="3" type="ORF">F4553_003290</name>
</gene>
<evidence type="ECO:0000313" key="3">
    <source>
        <dbReference type="EMBL" id="MBB5869911.1"/>
    </source>
</evidence>
<keyword evidence="4" id="KW-1185">Reference proteome</keyword>
<dbReference type="EMBL" id="JACHMN010000002">
    <property type="protein sequence ID" value="MBB5869911.1"/>
    <property type="molecule type" value="Genomic_DNA"/>
</dbReference>
<accession>A0A841BSY0</accession>
<dbReference type="Proteomes" id="UP000587527">
    <property type="component" value="Unassembled WGS sequence"/>
</dbReference>